<sequence length="392" mass="41943">MNRREVLADLPAWLPGERVVVVTARTAVDALPHPVEGLHRVEVVADDHYGSADVESLCEQLCREEGVTRVLSTAEVDIVRAARLRERLGLPGQSVESATAFRDKHVMKTAAAAAGVRTAEMALVDGPAGLLEFAERVGCPVVVKPVDGAGSIGVRVVGDEVAARTCELSSDRRWLAEQYLTGRLCHVDGLMAWGLVLLSRESVYLHSNLDTVARSVPSSSAMLPTEDPLAVQLRAQTAAVVAALPPVPDPTAFHAEFFAEPGGPVLCEIACRPGGCGIVESVELSTSVNLYAAQLRGQAGLGVPLVVRTDRFGWAWFPPRAATLRALPENCPLPGTRRWRALAEPGTRHDAPASSTDRVAELVFRLEPAADADTVLREIDAWWDAAAVWSNG</sequence>
<evidence type="ECO:0000256" key="1">
    <source>
        <dbReference type="ARBA" id="ARBA00022598"/>
    </source>
</evidence>
<evidence type="ECO:0000313" key="6">
    <source>
        <dbReference type="EMBL" id="ACH85565.1"/>
    </source>
</evidence>
<dbReference type="Gene3D" id="3.40.50.20">
    <property type="match status" value="1"/>
</dbReference>
<keyword evidence="1" id="KW-0436">Ligase</keyword>
<dbReference type="InterPro" id="IPR011761">
    <property type="entry name" value="ATP-grasp"/>
</dbReference>
<evidence type="ECO:0000256" key="4">
    <source>
        <dbReference type="PROSITE-ProRule" id="PRU00409"/>
    </source>
</evidence>
<proteinExistence type="predicted"/>
<feature type="domain" description="ATP-grasp" evidence="5">
    <location>
        <begin position="108"/>
        <end position="299"/>
    </location>
</feature>
<dbReference type="PROSITE" id="PS50975">
    <property type="entry name" value="ATP_GRASP"/>
    <property type="match status" value="1"/>
</dbReference>
<dbReference type="EMBL" id="EF120454">
    <property type="protein sequence ID" value="ACH85565.1"/>
    <property type="molecule type" value="Genomic_DNA"/>
</dbReference>
<dbReference type="InterPro" id="IPR052032">
    <property type="entry name" value="ATP-dep_AA_Ligase"/>
</dbReference>
<protein>
    <submittedName>
        <fullName evidence="6">NikS-like protein</fullName>
    </submittedName>
</protein>
<keyword evidence="3 4" id="KW-0067">ATP-binding</keyword>
<evidence type="ECO:0000256" key="2">
    <source>
        <dbReference type="ARBA" id="ARBA00022741"/>
    </source>
</evidence>
<dbReference type="GO" id="GO:0005524">
    <property type="term" value="F:ATP binding"/>
    <property type="evidence" value="ECO:0007669"/>
    <property type="project" value="UniProtKB-UniRule"/>
</dbReference>
<dbReference type="InterPro" id="IPR013815">
    <property type="entry name" value="ATP_grasp_subdomain_1"/>
</dbReference>
<evidence type="ECO:0000259" key="5">
    <source>
        <dbReference type="PROSITE" id="PS50975"/>
    </source>
</evidence>
<name>B5SP77_9ACTO</name>
<keyword evidence="2 4" id="KW-0547">Nucleotide-binding</keyword>
<accession>B5SP77</accession>
<dbReference type="SUPFAM" id="SSF56059">
    <property type="entry name" value="Glutathione synthetase ATP-binding domain-like"/>
    <property type="match status" value="1"/>
</dbReference>
<dbReference type="AlphaFoldDB" id="B5SP77"/>
<dbReference type="GO" id="GO:0046872">
    <property type="term" value="F:metal ion binding"/>
    <property type="evidence" value="ECO:0007669"/>
    <property type="project" value="InterPro"/>
</dbReference>
<dbReference type="Gene3D" id="3.30.470.20">
    <property type="entry name" value="ATP-grasp fold, B domain"/>
    <property type="match status" value="1"/>
</dbReference>
<dbReference type="GO" id="GO:0016874">
    <property type="term" value="F:ligase activity"/>
    <property type="evidence" value="ECO:0007669"/>
    <property type="project" value="UniProtKB-KW"/>
</dbReference>
<dbReference type="PANTHER" id="PTHR43585">
    <property type="entry name" value="FUMIPYRROLE BIOSYNTHESIS PROTEIN C"/>
    <property type="match status" value="1"/>
</dbReference>
<dbReference type="Gene3D" id="3.30.1490.20">
    <property type="entry name" value="ATP-grasp fold, A domain"/>
    <property type="match status" value="1"/>
</dbReference>
<evidence type="ECO:0000256" key="3">
    <source>
        <dbReference type="ARBA" id="ARBA00022840"/>
    </source>
</evidence>
<reference evidence="6" key="1">
    <citation type="journal article" date="2008" name="ChemBioChem">
        <title>Biosynthetic Gene Cluster of Cetoniacytone A, an Unusual Aminocyclitol from the Endosymbiotic Bacterium Actinomyces sp. Lu 9419.</title>
        <authorList>
            <person name="Wu X."/>
            <person name="Flatt P.M."/>
            <person name="Xu H."/>
            <person name="Mahmud T."/>
        </authorList>
    </citation>
    <scope>NUCLEOTIDE SEQUENCE</scope>
    <source>
        <strain evidence="6">Lu 9419</strain>
    </source>
</reference>
<dbReference type="PANTHER" id="PTHR43585:SF2">
    <property type="entry name" value="ATP-GRASP ENZYME FSQD"/>
    <property type="match status" value="1"/>
</dbReference>
<organism evidence="6">
    <name type="scientific">Actinomyces sp. Lu 9419</name>
    <dbReference type="NCBI Taxonomy" id="416175"/>
    <lineage>
        <taxon>Bacteria</taxon>
        <taxon>Bacillati</taxon>
        <taxon>Actinomycetota</taxon>
        <taxon>Actinomycetes</taxon>
        <taxon>Actinomycetales</taxon>
        <taxon>Actinomycetaceae</taxon>
        <taxon>Actinomyces</taxon>
    </lineage>
</organism>